<protein>
    <submittedName>
        <fullName evidence="1">Protein NRT1/ PTR FAMILY 5.2</fullName>
    </submittedName>
</protein>
<reference evidence="1 2" key="1">
    <citation type="journal article" date="2022" name="Plant J.">
        <title>Chromosome-level genome of Camellia lanceoleosa provides a valuable resource for understanding genome evolution and self-incompatibility.</title>
        <authorList>
            <person name="Gong W."/>
            <person name="Xiao S."/>
            <person name="Wang L."/>
            <person name="Liao Z."/>
            <person name="Chang Y."/>
            <person name="Mo W."/>
            <person name="Hu G."/>
            <person name="Li W."/>
            <person name="Zhao G."/>
            <person name="Zhu H."/>
            <person name="Hu X."/>
            <person name="Ji K."/>
            <person name="Xiang X."/>
            <person name="Song Q."/>
            <person name="Yuan D."/>
            <person name="Jin S."/>
            <person name="Zhang L."/>
        </authorList>
    </citation>
    <scope>NUCLEOTIDE SEQUENCE [LARGE SCALE GENOMIC DNA]</scope>
    <source>
        <strain evidence="1">SQ_2022a</strain>
    </source>
</reference>
<proteinExistence type="predicted"/>
<gene>
    <name evidence="1" type="ORF">LOK49_LG02G01773</name>
</gene>
<organism evidence="1 2">
    <name type="scientific">Camellia lanceoleosa</name>
    <dbReference type="NCBI Taxonomy" id="1840588"/>
    <lineage>
        <taxon>Eukaryota</taxon>
        <taxon>Viridiplantae</taxon>
        <taxon>Streptophyta</taxon>
        <taxon>Embryophyta</taxon>
        <taxon>Tracheophyta</taxon>
        <taxon>Spermatophyta</taxon>
        <taxon>Magnoliopsida</taxon>
        <taxon>eudicotyledons</taxon>
        <taxon>Gunneridae</taxon>
        <taxon>Pentapetalae</taxon>
        <taxon>asterids</taxon>
        <taxon>Ericales</taxon>
        <taxon>Theaceae</taxon>
        <taxon>Camellia</taxon>
    </lineage>
</organism>
<name>A0ACC0IME7_9ERIC</name>
<dbReference type="EMBL" id="CM045760">
    <property type="protein sequence ID" value="KAI8026542.1"/>
    <property type="molecule type" value="Genomic_DNA"/>
</dbReference>
<accession>A0ACC0IME7</accession>
<keyword evidence="2" id="KW-1185">Reference proteome</keyword>
<comment type="caution">
    <text evidence="1">The sequence shown here is derived from an EMBL/GenBank/DDBJ whole genome shotgun (WGS) entry which is preliminary data.</text>
</comment>
<sequence length="168" mass="19103">MYLLTLVVSLPIQRAPSCEKRVNELDYDKWASKFQVGFFYCALYITALGTGGTKPNIFTMGADQFDDFEPKERAEKLSFFNWWMFGIFYGALFSNTFLIYIQDNVGWAVGYSLPTLGLGESIVVFLVGTPYYRHKATSRSPLTSVARVLVAVMRKRKEVVPNDPKRAL</sequence>
<dbReference type="Proteomes" id="UP001060215">
    <property type="component" value="Chromosome 3"/>
</dbReference>
<evidence type="ECO:0000313" key="2">
    <source>
        <dbReference type="Proteomes" id="UP001060215"/>
    </source>
</evidence>
<evidence type="ECO:0000313" key="1">
    <source>
        <dbReference type="EMBL" id="KAI8026542.1"/>
    </source>
</evidence>